<evidence type="ECO:0000256" key="2">
    <source>
        <dbReference type="ARBA" id="ARBA00009530"/>
    </source>
</evidence>
<name>A0A7E4W8A8_PANRE</name>
<reference evidence="7" key="1">
    <citation type="journal article" date="2013" name="Genetics">
        <title>The draft genome and transcriptome of Panagrellus redivivus are shaped by the harsh demands of a free-living lifestyle.</title>
        <authorList>
            <person name="Srinivasan J."/>
            <person name="Dillman A.R."/>
            <person name="Macchietto M.G."/>
            <person name="Heikkinen L."/>
            <person name="Lakso M."/>
            <person name="Fracchia K.M."/>
            <person name="Antoshechkin I."/>
            <person name="Mortazavi A."/>
            <person name="Wong G."/>
            <person name="Sternberg P.W."/>
        </authorList>
    </citation>
    <scope>NUCLEOTIDE SEQUENCE [LARGE SCALE GENOMIC DNA]</scope>
    <source>
        <strain evidence="7">MT8872</strain>
    </source>
</reference>
<comment type="similarity">
    <text evidence="2">Belongs to the UPF0057 (PMP3) family.</text>
</comment>
<comment type="subcellular location">
    <subcellularLocation>
        <location evidence="1">Membrane</location>
    </subcellularLocation>
</comment>
<dbReference type="PANTHER" id="PTHR21659:SF42">
    <property type="entry name" value="UPF0057 MEMBRANE PROTEIN ZK632.10-RELATED"/>
    <property type="match status" value="1"/>
</dbReference>
<feature type="transmembrane region" description="Helical" evidence="6">
    <location>
        <begin position="35"/>
        <end position="60"/>
    </location>
</feature>
<keyword evidence="7" id="KW-1185">Reference proteome</keyword>
<evidence type="ECO:0000256" key="1">
    <source>
        <dbReference type="ARBA" id="ARBA00004370"/>
    </source>
</evidence>
<dbReference type="Proteomes" id="UP000492821">
    <property type="component" value="Unassembled WGS sequence"/>
</dbReference>
<evidence type="ECO:0000256" key="3">
    <source>
        <dbReference type="ARBA" id="ARBA00022692"/>
    </source>
</evidence>
<accession>A0A7E4W8A8</accession>
<keyword evidence="5 6" id="KW-0472">Membrane</keyword>
<dbReference type="Pfam" id="PF01679">
    <property type="entry name" value="Pmp3"/>
    <property type="match status" value="1"/>
</dbReference>
<protein>
    <submittedName>
        <fullName evidence="8">UPF0057-domain-containing protein</fullName>
    </submittedName>
</protein>
<dbReference type="PANTHER" id="PTHR21659">
    <property type="entry name" value="HYDROPHOBIC PROTEIN RCI2 LOW TEMPERATURE AND SALT RESPONSIVE PROTEIN LTI6 -RELATED"/>
    <property type="match status" value="1"/>
</dbReference>
<evidence type="ECO:0000256" key="4">
    <source>
        <dbReference type="ARBA" id="ARBA00022989"/>
    </source>
</evidence>
<evidence type="ECO:0000313" key="8">
    <source>
        <dbReference type="WBParaSite" id="Pan_g8528.t1"/>
    </source>
</evidence>
<dbReference type="WBParaSite" id="Pan_g8528.t1">
    <property type="protein sequence ID" value="Pan_g8528.t1"/>
    <property type="gene ID" value="Pan_g8528"/>
</dbReference>
<evidence type="ECO:0000256" key="6">
    <source>
        <dbReference type="SAM" id="Phobius"/>
    </source>
</evidence>
<dbReference type="AlphaFoldDB" id="A0A7E4W8A8"/>
<keyword evidence="3 6" id="KW-0812">Transmembrane</keyword>
<dbReference type="PROSITE" id="PS01309">
    <property type="entry name" value="UPF0057"/>
    <property type="match status" value="1"/>
</dbReference>
<evidence type="ECO:0000256" key="5">
    <source>
        <dbReference type="ARBA" id="ARBA00023136"/>
    </source>
</evidence>
<keyword evidence="4 6" id="KW-1133">Transmembrane helix</keyword>
<dbReference type="InterPro" id="IPR000612">
    <property type="entry name" value="PMP3"/>
</dbReference>
<feature type="transmembrane region" description="Helical" evidence="6">
    <location>
        <begin position="12"/>
        <end position="29"/>
    </location>
</feature>
<dbReference type="GO" id="GO:0016020">
    <property type="term" value="C:membrane"/>
    <property type="evidence" value="ECO:0007669"/>
    <property type="project" value="UniProtKB-SubCell"/>
</dbReference>
<proteinExistence type="inferred from homology"/>
<reference evidence="8" key="2">
    <citation type="submission" date="2020-10" db="UniProtKB">
        <authorList>
            <consortium name="WormBaseParasite"/>
        </authorList>
    </citation>
    <scope>IDENTIFICATION</scope>
</reference>
<organism evidence="7 8">
    <name type="scientific">Panagrellus redivivus</name>
    <name type="common">Microworm</name>
    <dbReference type="NCBI Taxonomy" id="6233"/>
    <lineage>
        <taxon>Eukaryota</taxon>
        <taxon>Metazoa</taxon>
        <taxon>Ecdysozoa</taxon>
        <taxon>Nematoda</taxon>
        <taxon>Chromadorea</taxon>
        <taxon>Rhabditida</taxon>
        <taxon>Tylenchina</taxon>
        <taxon>Panagrolaimomorpha</taxon>
        <taxon>Panagrolaimoidea</taxon>
        <taxon>Panagrolaimidae</taxon>
        <taxon>Panagrellus</taxon>
    </lineage>
</organism>
<sequence length="70" mass="7890">MCRFQSNVPQSVLLVCSFILPPLAVLFRTGCSVHFLLNLLLSCIGYVPGIIHAIYVCFYARNIPDYNELI</sequence>
<evidence type="ECO:0000313" key="7">
    <source>
        <dbReference type="Proteomes" id="UP000492821"/>
    </source>
</evidence>